<dbReference type="Proteomes" id="UP000053989">
    <property type="component" value="Unassembled WGS sequence"/>
</dbReference>
<evidence type="ECO:0000313" key="2">
    <source>
        <dbReference type="EMBL" id="KIM50865.1"/>
    </source>
</evidence>
<keyword evidence="3" id="KW-1185">Reference proteome</keyword>
<evidence type="ECO:0000256" key="1">
    <source>
        <dbReference type="SAM" id="MobiDB-lite"/>
    </source>
</evidence>
<dbReference type="AlphaFoldDB" id="A0A0C3CQJ0"/>
<dbReference type="EMBL" id="KN822316">
    <property type="protein sequence ID" value="KIM50865.1"/>
    <property type="molecule type" value="Genomic_DNA"/>
</dbReference>
<feature type="non-terminal residue" evidence="2">
    <location>
        <position position="198"/>
    </location>
</feature>
<gene>
    <name evidence="2" type="ORF">SCLCIDRAFT_144542</name>
</gene>
<protein>
    <submittedName>
        <fullName evidence="2">Uncharacterized protein</fullName>
    </submittedName>
</protein>
<dbReference type="OrthoDB" id="3182376at2759"/>
<dbReference type="HOGENOM" id="CLU_041175_4_0_1"/>
<feature type="region of interest" description="Disordered" evidence="1">
    <location>
        <begin position="1"/>
        <end position="26"/>
    </location>
</feature>
<sequence>MAKGKNKGRAENSPSSSGNHTPDSVPTKISHISWSFPEHADWTTRLITYCKDNNDFRLKLFSDSTEEANQQGRTRCQLGTSRDNAYQTLARAVFEHDRDPELKQAAVSHPTLFVGPIKRRFNTLRTQYKKINLQLGAAGAGIDIEELRADPNRANLLVRLTETFPWWEDLHGWWKNNPRFNDTASTADPSQDFAVAAV</sequence>
<feature type="compositionally biased region" description="Polar residues" evidence="1">
    <location>
        <begin position="12"/>
        <end position="24"/>
    </location>
</feature>
<organism evidence="2 3">
    <name type="scientific">Scleroderma citrinum Foug A</name>
    <dbReference type="NCBI Taxonomy" id="1036808"/>
    <lineage>
        <taxon>Eukaryota</taxon>
        <taxon>Fungi</taxon>
        <taxon>Dikarya</taxon>
        <taxon>Basidiomycota</taxon>
        <taxon>Agaricomycotina</taxon>
        <taxon>Agaricomycetes</taxon>
        <taxon>Agaricomycetidae</taxon>
        <taxon>Boletales</taxon>
        <taxon>Sclerodermatineae</taxon>
        <taxon>Sclerodermataceae</taxon>
        <taxon>Scleroderma</taxon>
    </lineage>
</organism>
<accession>A0A0C3CQJ0</accession>
<dbReference type="InParanoid" id="A0A0C3CQJ0"/>
<proteinExistence type="predicted"/>
<evidence type="ECO:0000313" key="3">
    <source>
        <dbReference type="Proteomes" id="UP000053989"/>
    </source>
</evidence>
<reference evidence="2 3" key="1">
    <citation type="submission" date="2014-04" db="EMBL/GenBank/DDBJ databases">
        <authorList>
            <consortium name="DOE Joint Genome Institute"/>
            <person name="Kuo A."/>
            <person name="Kohler A."/>
            <person name="Nagy L.G."/>
            <person name="Floudas D."/>
            <person name="Copeland A."/>
            <person name="Barry K.W."/>
            <person name="Cichocki N."/>
            <person name="Veneault-Fourrey C."/>
            <person name="LaButti K."/>
            <person name="Lindquist E.A."/>
            <person name="Lipzen A."/>
            <person name="Lundell T."/>
            <person name="Morin E."/>
            <person name="Murat C."/>
            <person name="Sun H."/>
            <person name="Tunlid A."/>
            <person name="Henrissat B."/>
            <person name="Grigoriev I.V."/>
            <person name="Hibbett D.S."/>
            <person name="Martin F."/>
            <person name="Nordberg H.P."/>
            <person name="Cantor M.N."/>
            <person name="Hua S.X."/>
        </authorList>
    </citation>
    <scope>NUCLEOTIDE SEQUENCE [LARGE SCALE GENOMIC DNA]</scope>
    <source>
        <strain evidence="2 3">Foug A</strain>
    </source>
</reference>
<name>A0A0C3CQJ0_9AGAM</name>
<dbReference type="STRING" id="1036808.A0A0C3CQJ0"/>
<reference evidence="3" key="2">
    <citation type="submission" date="2015-01" db="EMBL/GenBank/DDBJ databases">
        <title>Evolutionary Origins and Diversification of the Mycorrhizal Mutualists.</title>
        <authorList>
            <consortium name="DOE Joint Genome Institute"/>
            <consortium name="Mycorrhizal Genomics Consortium"/>
            <person name="Kohler A."/>
            <person name="Kuo A."/>
            <person name="Nagy L.G."/>
            <person name="Floudas D."/>
            <person name="Copeland A."/>
            <person name="Barry K.W."/>
            <person name="Cichocki N."/>
            <person name="Veneault-Fourrey C."/>
            <person name="LaButti K."/>
            <person name="Lindquist E.A."/>
            <person name="Lipzen A."/>
            <person name="Lundell T."/>
            <person name="Morin E."/>
            <person name="Murat C."/>
            <person name="Riley R."/>
            <person name="Ohm R."/>
            <person name="Sun H."/>
            <person name="Tunlid A."/>
            <person name="Henrissat B."/>
            <person name="Grigoriev I.V."/>
            <person name="Hibbett D.S."/>
            <person name="Martin F."/>
        </authorList>
    </citation>
    <scope>NUCLEOTIDE SEQUENCE [LARGE SCALE GENOMIC DNA]</scope>
    <source>
        <strain evidence="3">Foug A</strain>
    </source>
</reference>